<evidence type="ECO:0000313" key="3">
    <source>
        <dbReference type="Proteomes" id="UP000515165"/>
    </source>
</evidence>
<dbReference type="PANTHER" id="PTHR12957:SF22">
    <property type="entry name" value="INTEGRATOR COMPLEX SUBUNIT 6-LIKE"/>
    <property type="match status" value="1"/>
</dbReference>
<dbReference type="PANTHER" id="PTHR12957">
    <property type="entry name" value="DEAD/H BOX POLYPEPTIDE 26/DICE1-RELATED"/>
    <property type="match status" value="1"/>
</dbReference>
<dbReference type="InterPro" id="IPR029307">
    <property type="entry name" value="INT_SG_DDX_CT_C"/>
</dbReference>
<dbReference type="GeneID" id="113931439"/>
<proteinExistence type="predicted"/>
<dbReference type="KEGG" id="zca:113931439"/>
<keyword evidence="3" id="KW-1185">Reference proteome</keyword>
<protein>
    <submittedName>
        <fullName evidence="4">Cancer/testis antigen family 45 member A8-like</fullName>
    </submittedName>
</protein>
<dbReference type="Proteomes" id="UP000515165">
    <property type="component" value="Chromosome X"/>
</dbReference>
<dbReference type="Pfam" id="PF15300">
    <property type="entry name" value="INT_SG_DDX_CT_C"/>
    <property type="match status" value="1"/>
</dbReference>
<evidence type="ECO:0000259" key="2">
    <source>
        <dbReference type="Pfam" id="PF15300"/>
    </source>
</evidence>
<reference evidence="4" key="1">
    <citation type="submission" date="2025-08" db="UniProtKB">
        <authorList>
            <consortium name="RefSeq"/>
        </authorList>
    </citation>
    <scope>IDENTIFICATION</scope>
    <source>
        <tissue evidence="4">Blood</tissue>
    </source>
</reference>
<sequence>MSDKAEEAAAGPKGQVRRPGKPITLPPFKKRLSMPLPSVREEGDGASQPKGSAMSWEDDDPKVTAMLGDVPDQLPIPVKINMEIKEQLKKEFQQFGGKYEKVFKLLEGVQGPPEVQKKFVVYAMKEAARFKRQDLISHLGKLLDKLEYDQFLKKDDGFPEL</sequence>
<accession>A0A6P9FHJ5</accession>
<dbReference type="GO" id="GO:0032039">
    <property type="term" value="C:integrator complex"/>
    <property type="evidence" value="ECO:0007669"/>
    <property type="project" value="TreeGrafter"/>
</dbReference>
<name>A0A6P9FHJ5_ZALCA</name>
<dbReference type="AlphaFoldDB" id="A0A6P9FHJ5"/>
<feature type="domain" description="INTS6/SAGE1/DDX26B/CT45 C-terminal" evidence="2">
    <location>
        <begin position="79"/>
        <end position="140"/>
    </location>
</feature>
<dbReference type="GO" id="GO:0034472">
    <property type="term" value="P:snRNA 3'-end processing"/>
    <property type="evidence" value="ECO:0007669"/>
    <property type="project" value="TreeGrafter"/>
</dbReference>
<feature type="region of interest" description="Disordered" evidence="1">
    <location>
        <begin position="1"/>
        <end position="69"/>
    </location>
</feature>
<dbReference type="InterPro" id="IPR051113">
    <property type="entry name" value="Integrator_subunit6"/>
</dbReference>
<dbReference type="OrthoDB" id="9634952at2759"/>
<dbReference type="RefSeq" id="XP_035581563.1">
    <property type="nucleotide sequence ID" value="XM_035725670.1"/>
</dbReference>
<evidence type="ECO:0000256" key="1">
    <source>
        <dbReference type="SAM" id="MobiDB-lite"/>
    </source>
</evidence>
<gene>
    <name evidence="4" type="primary">LOC113931439</name>
</gene>
<organism evidence="3 4">
    <name type="scientific">Zalophus californianus</name>
    <name type="common">California sealion</name>
    <dbReference type="NCBI Taxonomy" id="9704"/>
    <lineage>
        <taxon>Eukaryota</taxon>
        <taxon>Metazoa</taxon>
        <taxon>Chordata</taxon>
        <taxon>Craniata</taxon>
        <taxon>Vertebrata</taxon>
        <taxon>Euteleostomi</taxon>
        <taxon>Mammalia</taxon>
        <taxon>Eutheria</taxon>
        <taxon>Laurasiatheria</taxon>
        <taxon>Carnivora</taxon>
        <taxon>Caniformia</taxon>
        <taxon>Pinnipedia</taxon>
        <taxon>Otariidae</taxon>
        <taxon>Zalophus</taxon>
    </lineage>
</organism>
<evidence type="ECO:0000313" key="4">
    <source>
        <dbReference type="RefSeq" id="XP_035581563.1"/>
    </source>
</evidence>